<organism evidence="1">
    <name type="scientific">Lygus hesperus</name>
    <name type="common">Western plant bug</name>
    <dbReference type="NCBI Taxonomy" id="30085"/>
    <lineage>
        <taxon>Eukaryota</taxon>
        <taxon>Metazoa</taxon>
        <taxon>Ecdysozoa</taxon>
        <taxon>Arthropoda</taxon>
        <taxon>Hexapoda</taxon>
        <taxon>Insecta</taxon>
        <taxon>Pterygota</taxon>
        <taxon>Neoptera</taxon>
        <taxon>Paraneoptera</taxon>
        <taxon>Hemiptera</taxon>
        <taxon>Heteroptera</taxon>
        <taxon>Panheteroptera</taxon>
        <taxon>Cimicomorpha</taxon>
        <taxon>Miridae</taxon>
        <taxon>Mirini</taxon>
        <taxon>Lygus</taxon>
    </lineage>
</organism>
<evidence type="ECO:0008006" key="2">
    <source>
        <dbReference type="Google" id="ProtNLM"/>
    </source>
</evidence>
<accession>A0A0A9YKZ8</accession>
<evidence type="ECO:0000313" key="1">
    <source>
        <dbReference type="EMBL" id="JAG31778.1"/>
    </source>
</evidence>
<dbReference type="InterPro" id="IPR021917">
    <property type="entry name" value="Unchr_Zn-peptidase-like"/>
</dbReference>
<dbReference type="InterPro" id="IPR053002">
    <property type="entry name" value="Metalloproteinase_M10B"/>
</dbReference>
<dbReference type="PANTHER" id="PTHR21054">
    <property type="entry name" value="ZINC METALLOPROTEINASE-RELATED"/>
    <property type="match status" value="1"/>
</dbReference>
<name>A0A0A9YKZ8_LYGHE</name>
<dbReference type="AlphaFoldDB" id="A0A0A9YKZ8"/>
<gene>
    <name evidence="1" type="ORF">CM83_60342</name>
</gene>
<reference evidence="1" key="1">
    <citation type="journal article" date="2014" name="PLoS ONE">
        <title>Transcriptome-Based Identification of ABC Transporters in the Western Tarnished Plant Bug Lygus hesperus.</title>
        <authorList>
            <person name="Hull J.J."/>
            <person name="Chaney K."/>
            <person name="Geib S.M."/>
            <person name="Fabrick J.A."/>
            <person name="Brent C.S."/>
            <person name="Walsh D."/>
            <person name="Lavine L.C."/>
        </authorList>
    </citation>
    <scope>NUCLEOTIDE SEQUENCE</scope>
</reference>
<reference evidence="1" key="2">
    <citation type="submission" date="2014-07" db="EMBL/GenBank/DDBJ databases">
        <authorList>
            <person name="Hull J."/>
        </authorList>
    </citation>
    <scope>NUCLEOTIDE SEQUENCE</scope>
</reference>
<dbReference type="PANTHER" id="PTHR21054:SF2">
    <property type="entry name" value="MIP04191P"/>
    <property type="match status" value="1"/>
</dbReference>
<proteinExistence type="predicted"/>
<protein>
    <recommendedName>
        <fullName evidence="2">Zinc metalloproteinase C607.06c</fullName>
    </recommendedName>
</protein>
<sequence>MVIIIKNWTTGETSNCRLAVVRGCVAENSWPIVSENDDIVVTYGTTVGLWPVHNGHFKAVVELERGVNDVRFKYKEEQVLLTLRLVVHSTELCVVPLYVVCDGHDGRFQAPEGTDNSLDSACRRIALGAHLVQSLYAEKLLEKGLPRKTFQVENDLDPGSPTCRVLHSQLTMSEARKLKQEDLWEFIGREIMTSPIASEKRKYLAILSCTFWDGTRVVADPALGGGGLALLGSGTLHTWPESLSQLIHCFTDQRKMPPGLLDNSCFRGTFAGCLSTSLGSVCHEVGHMFNLGHTPTGIMSRGFDNVERVFLSVPSPQVKGCAKVDDTNNLILVPCLSISSSTLPTVGKPERASCPASETSEDDFTSFTSACAAILAHHKWFNNETSETSTVTYDPIRNLVSSEAGLKVVQLRGSSGSVIKSWELGSKSPHKHLILPRLKVPHATLVAINSFGSILSQQI</sequence>
<dbReference type="EMBL" id="GBHO01011826">
    <property type="protein sequence ID" value="JAG31778.1"/>
    <property type="molecule type" value="Transcribed_RNA"/>
</dbReference>
<dbReference type="Pfam" id="PF12044">
    <property type="entry name" value="Metallopep"/>
    <property type="match status" value="1"/>
</dbReference>